<evidence type="ECO:0000313" key="2">
    <source>
        <dbReference type="Proteomes" id="UP000050794"/>
    </source>
</evidence>
<sequence>MIVNVCASSVSHDASPNYIVSQNYYFTDEPAVSDVSGGQSVKESMADTSAAVVVSKKATSPKRKNSSVPLKIFKTIRNLIADRVKN</sequence>
<evidence type="ECO:0000313" key="3">
    <source>
        <dbReference type="WBParaSite" id="TCNE_0001829001-mRNA-1"/>
    </source>
</evidence>
<reference evidence="1 2" key="2">
    <citation type="submission" date="2018-11" db="EMBL/GenBank/DDBJ databases">
        <authorList>
            <consortium name="Pathogen Informatics"/>
        </authorList>
    </citation>
    <scope>NUCLEOTIDE SEQUENCE [LARGE SCALE GENOMIC DNA]</scope>
</reference>
<evidence type="ECO:0000313" key="1">
    <source>
        <dbReference type="EMBL" id="VDM49607.1"/>
    </source>
</evidence>
<keyword evidence="2" id="KW-1185">Reference proteome</keyword>
<organism evidence="2 3">
    <name type="scientific">Toxocara canis</name>
    <name type="common">Canine roundworm</name>
    <dbReference type="NCBI Taxonomy" id="6265"/>
    <lineage>
        <taxon>Eukaryota</taxon>
        <taxon>Metazoa</taxon>
        <taxon>Ecdysozoa</taxon>
        <taxon>Nematoda</taxon>
        <taxon>Chromadorea</taxon>
        <taxon>Rhabditida</taxon>
        <taxon>Spirurina</taxon>
        <taxon>Ascaridomorpha</taxon>
        <taxon>Ascaridoidea</taxon>
        <taxon>Toxocaridae</taxon>
        <taxon>Toxocara</taxon>
    </lineage>
</organism>
<proteinExistence type="predicted"/>
<dbReference type="Proteomes" id="UP000050794">
    <property type="component" value="Unassembled WGS sequence"/>
</dbReference>
<dbReference type="EMBL" id="UYWY01025343">
    <property type="protein sequence ID" value="VDM49607.1"/>
    <property type="molecule type" value="Genomic_DNA"/>
</dbReference>
<protein>
    <submittedName>
        <fullName evidence="1 3">Uncharacterized protein</fullName>
    </submittedName>
</protein>
<accession>A0A183VC16</accession>
<gene>
    <name evidence="1" type="ORF">TCNE_LOCUS18286</name>
</gene>
<reference evidence="3" key="1">
    <citation type="submission" date="2016-06" db="UniProtKB">
        <authorList>
            <consortium name="WormBaseParasite"/>
        </authorList>
    </citation>
    <scope>IDENTIFICATION</scope>
</reference>
<name>A0A183VC16_TOXCA</name>
<dbReference type="WBParaSite" id="TCNE_0001829001-mRNA-1">
    <property type="protein sequence ID" value="TCNE_0001829001-mRNA-1"/>
    <property type="gene ID" value="TCNE_0001829001"/>
</dbReference>
<dbReference type="AlphaFoldDB" id="A0A183VC16"/>